<evidence type="ECO:0000313" key="4">
    <source>
        <dbReference type="Proteomes" id="UP000006281"/>
    </source>
</evidence>
<sequence>MRPIDLARRHGLSTQAVRNYEDAGVLPLAARTASGYRVYSERHALALAAFVALVPGHGHAHATAIMVAATTGRVDDALDLVDRGHAGLVAARAIVDSVETTLRDITVQPWTGPPVPIGPLAHQLGLRPATLRRWEADGLLGPRRDRQGHRLYAAEDVRDAHLVGQLRRAGHLIADIRLLLDELRDTSDPAQVTRALADRRRALNARSRAMLAGSAALDRYLDAPAPAR</sequence>
<dbReference type="Gene3D" id="1.10.1660.10">
    <property type="match status" value="2"/>
</dbReference>
<dbReference type="eggNOG" id="COG0789">
    <property type="taxonomic scope" value="Bacteria"/>
</dbReference>
<dbReference type="InterPro" id="IPR009061">
    <property type="entry name" value="DNA-bd_dom_put_sf"/>
</dbReference>
<accession>K0JUF8</accession>
<dbReference type="GO" id="GO:0003700">
    <property type="term" value="F:DNA-binding transcription factor activity"/>
    <property type="evidence" value="ECO:0007669"/>
    <property type="project" value="InterPro"/>
</dbReference>
<dbReference type="Proteomes" id="UP000006281">
    <property type="component" value="Chromosome"/>
</dbReference>
<evidence type="ECO:0000259" key="2">
    <source>
        <dbReference type="PROSITE" id="PS50937"/>
    </source>
</evidence>
<name>K0JUF8_SACES</name>
<dbReference type="BioCyc" id="SESP1179773:BN6_RS08755-MONOMER"/>
<keyword evidence="4" id="KW-1185">Reference proteome</keyword>
<dbReference type="RefSeq" id="WP_015099220.1">
    <property type="nucleotide sequence ID" value="NC_019673.1"/>
</dbReference>
<dbReference type="SMART" id="SM00422">
    <property type="entry name" value="HTH_MERR"/>
    <property type="match status" value="2"/>
</dbReference>
<dbReference type="AlphaFoldDB" id="K0JUF8"/>
<dbReference type="GO" id="GO:0003677">
    <property type="term" value="F:DNA binding"/>
    <property type="evidence" value="ECO:0007669"/>
    <property type="project" value="UniProtKB-KW"/>
</dbReference>
<dbReference type="PANTHER" id="PTHR30204:SF93">
    <property type="entry name" value="HTH MERR-TYPE DOMAIN-CONTAINING PROTEIN"/>
    <property type="match status" value="1"/>
</dbReference>
<dbReference type="HOGENOM" id="CLU_080407_0_0_11"/>
<dbReference type="KEGG" id="sesp:BN6_17860"/>
<protein>
    <submittedName>
        <fullName evidence="3">Transcriptional regulator, MerR family</fullName>
    </submittedName>
</protein>
<dbReference type="EMBL" id="HE804045">
    <property type="protein sequence ID" value="CCH29107.1"/>
    <property type="molecule type" value="Genomic_DNA"/>
</dbReference>
<proteinExistence type="predicted"/>
<dbReference type="Pfam" id="PF13411">
    <property type="entry name" value="MerR_1"/>
    <property type="match status" value="1"/>
</dbReference>
<evidence type="ECO:0000313" key="3">
    <source>
        <dbReference type="EMBL" id="CCH29107.1"/>
    </source>
</evidence>
<dbReference type="OrthoDB" id="3826383at2"/>
<dbReference type="PROSITE" id="PS50937">
    <property type="entry name" value="HTH_MERR_2"/>
    <property type="match status" value="2"/>
</dbReference>
<evidence type="ECO:0000256" key="1">
    <source>
        <dbReference type="ARBA" id="ARBA00023125"/>
    </source>
</evidence>
<feature type="domain" description="HTH merR-type" evidence="2">
    <location>
        <begin position="117"/>
        <end position="182"/>
    </location>
</feature>
<dbReference type="SUPFAM" id="SSF46955">
    <property type="entry name" value="Putative DNA-binding domain"/>
    <property type="match status" value="2"/>
</dbReference>
<dbReference type="Pfam" id="PF00376">
    <property type="entry name" value="MerR"/>
    <property type="match status" value="1"/>
</dbReference>
<organism evidence="3 4">
    <name type="scientific">Saccharothrix espanaensis (strain ATCC 51144 / DSM 44229 / JCM 9112 / NBRC 15066 / NRRL 15764)</name>
    <dbReference type="NCBI Taxonomy" id="1179773"/>
    <lineage>
        <taxon>Bacteria</taxon>
        <taxon>Bacillati</taxon>
        <taxon>Actinomycetota</taxon>
        <taxon>Actinomycetes</taxon>
        <taxon>Pseudonocardiales</taxon>
        <taxon>Pseudonocardiaceae</taxon>
        <taxon>Saccharothrix</taxon>
    </lineage>
</organism>
<dbReference type="InterPro" id="IPR047057">
    <property type="entry name" value="MerR_fam"/>
</dbReference>
<reference evidence="3 4" key="1">
    <citation type="journal article" date="2012" name="BMC Genomics">
        <title>Complete genome sequence of Saccharothrix espanaensis DSM 44229T and comparison to the other completely sequenced Pseudonocardiaceae.</title>
        <authorList>
            <person name="Strobel T."/>
            <person name="Al-Dilaimi A."/>
            <person name="Blom J."/>
            <person name="Gessner A."/>
            <person name="Kalinowski J."/>
            <person name="Luzhetska M."/>
            <person name="Puhler A."/>
            <person name="Szczepanowski R."/>
            <person name="Bechthold A."/>
            <person name="Ruckert C."/>
        </authorList>
    </citation>
    <scope>NUCLEOTIDE SEQUENCE [LARGE SCALE GENOMIC DNA]</scope>
    <source>
        <strain evidence="4">ATCC 51144 / DSM 44229 / JCM 9112 / NBRC 15066 / NRRL 15764</strain>
    </source>
</reference>
<dbReference type="STRING" id="1179773.BN6_17860"/>
<dbReference type="PATRIC" id="fig|1179773.3.peg.1793"/>
<dbReference type="InterPro" id="IPR000551">
    <property type="entry name" value="MerR-type_HTH_dom"/>
</dbReference>
<dbReference type="PANTHER" id="PTHR30204">
    <property type="entry name" value="REDOX-CYCLING DRUG-SENSING TRANSCRIPTIONAL ACTIVATOR SOXR"/>
    <property type="match status" value="1"/>
</dbReference>
<gene>
    <name evidence="3" type="ordered locus">BN6_17860</name>
</gene>
<keyword evidence="1" id="KW-0238">DNA-binding</keyword>
<feature type="domain" description="HTH merR-type" evidence="2">
    <location>
        <begin position="1"/>
        <end position="43"/>
    </location>
</feature>